<evidence type="ECO:0000313" key="2">
    <source>
        <dbReference type="EMBL" id="PSL44394.1"/>
    </source>
</evidence>
<comment type="caution">
    <text evidence="2">The sequence shown here is derived from an EMBL/GenBank/DDBJ whole genome shotgun (WGS) entry which is preliminary data.</text>
</comment>
<dbReference type="EMBL" id="PYAV01000008">
    <property type="protein sequence ID" value="PSL44394.1"/>
    <property type="molecule type" value="Genomic_DNA"/>
</dbReference>
<protein>
    <submittedName>
        <fullName evidence="2">Uncharacterized protein</fullName>
    </submittedName>
</protein>
<organism evidence="2 3">
    <name type="scientific">Salsuginibacillus halophilus</name>
    <dbReference type="NCBI Taxonomy" id="517424"/>
    <lineage>
        <taxon>Bacteria</taxon>
        <taxon>Bacillati</taxon>
        <taxon>Bacillota</taxon>
        <taxon>Bacilli</taxon>
        <taxon>Bacillales</taxon>
        <taxon>Bacillaceae</taxon>
        <taxon>Salsuginibacillus</taxon>
    </lineage>
</organism>
<keyword evidence="1" id="KW-0472">Membrane</keyword>
<keyword evidence="1" id="KW-1133">Transmembrane helix</keyword>
<gene>
    <name evidence="2" type="ORF">B0H94_1083</name>
</gene>
<keyword evidence="1" id="KW-0812">Transmembrane</keyword>
<feature type="transmembrane region" description="Helical" evidence="1">
    <location>
        <begin position="33"/>
        <end position="52"/>
    </location>
</feature>
<dbReference type="AlphaFoldDB" id="A0A2P8HDU4"/>
<evidence type="ECO:0000256" key="1">
    <source>
        <dbReference type="SAM" id="Phobius"/>
    </source>
</evidence>
<proteinExistence type="predicted"/>
<keyword evidence="3" id="KW-1185">Reference proteome</keyword>
<reference evidence="2 3" key="1">
    <citation type="submission" date="2018-03" db="EMBL/GenBank/DDBJ databases">
        <title>Genomic Encyclopedia of Type Strains, Phase III (KMG-III): the genomes of soil and plant-associated and newly described type strains.</title>
        <authorList>
            <person name="Whitman W."/>
        </authorList>
    </citation>
    <scope>NUCLEOTIDE SEQUENCE [LARGE SCALE GENOMIC DNA]</scope>
    <source>
        <strain evidence="2 3">CGMCC 1.07653</strain>
    </source>
</reference>
<dbReference type="Proteomes" id="UP000242310">
    <property type="component" value="Unassembled WGS sequence"/>
</dbReference>
<name>A0A2P8HDU4_9BACI</name>
<evidence type="ECO:0000313" key="3">
    <source>
        <dbReference type="Proteomes" id="UP000242310"/>
    </source>
</evidence>
<sequence length="61" mass="6846">MVSWLYPVVLMLLAANAFRYVMPLLDGEDIASSLIMLGLSFAVAVFVVDSWIRNKKRTKKG</sequence>
<accession>A0A2P8HDU4</accession>